<protein>
    <submittedName>
        <fullName evidence="2">Uncharacterized protein</fullName>
    </submittedName>
</protein>
<sequence length="353" mass="39170">MHPRSNEKDPMAQMVKCVGVKMLVESRSLCNVGPVGIDLLFKKGKPLLPDACPALITDFRHGVGTFSFPYPTKPFDEVSQSRFVHHPFEAQTFLEPILYLAGLPCSWQYAPSEFHNVGSPSVDHSKAVDDNDQGESSSAPRNEDITGLKLTVVGDSSSEQGAGVAKGSKKRRSITGAIKEGATVTSLLLVAPQSKRLKREGMRVLGGIVRKEANLLSRLLLPNVWENTRECWPATCVVQRVVPIPYVQEDYSAHNVLFGLHHLSLKNKLDSLSLDDLANIYDVHALHLAVVGNKLTNKSRIMSRDYSKLVRILAASAKDYQKKLSEELDRLRPSVKEVEHLSKRCQDLKAKRE</sequence>
<accession>A0A6L2MU50</accession>
<evidence type="ECO:0000256" key="1">
    <source>
        <dbReference type="SAM" id="MobiDB-lite"/>
    </source>
</evidence>
<gene>
    <name evidence="2" type="ORF">Tci_049479</name>
</gene>
<feature type="region of interest" description="Disordered" evidence="1">
    <location>
        <begin position="120"/>
        <end position="145"/>
    </location>
</feature>
<dbReference type="EMBL" id="BKCJ010007487">
    <property type="protein sequence ID" value="GEU77501.1"/>
    <property type="molecule type" value="Genomic_DNA"/>
</dbReference>
<reference evidence="2" key="1">
    <citation type="journal article" date="2019" name="Sci. Rep.">
        <title>Draft genome of Tanacetum cinerariifolium, the natural source of mosquito coil.</title>
        <authorList>
            <person name="Yamashiro T."/>
            <person name="Shiraishi A."/>
            <person name="Satake H."/>
            <person name="Nakayama K."/>
        </authorList>
    </citation>
    <scope>NUCLEOTIDE SEQUENCE</scope>
</reference>
<dbReference type="AlphaFoldDB" id="A0A6L2MU50"/>
<comment type="caution">
    <text evidence="2">The sequence shown here is derived from an EMBL/GenBank/DDBJ whole genome shotgun (WGS) entry which is preliminary data.</text>
</comment>
<evidence type="ECO:0000313" key="2">
    <source>
        <dbReference type="EMBL" id="GEU77501.1"/>
    </source>
</evidence>
<proteinExistence type="predicted"/>
<name>A0A6L2MU50_TANCI</name>
<organism evidence="2">
    <name type="scientific">Tanacetum cinerariifolium</name>
    <name type="common">Dalmatian daisy</name>
    <name type="synonym">Chrysanthemum cinerariifolium</name>
    <dbReference type="NCBI Taxonomy" id="118510"/>
    <lineage>
        <taxon>Eukaryota</taxon>
        <taxon>Viridiplantae</taxon>
        <taxon>Streptophyta</taxon>
        <taxon>Embryophyta</taxon>
        <taxon>Tracheophyta</taxon>
        <taxon>Spermatophyta</taxon>
        <taxon>Magnoliopsida</taxon>
        <taxon>eudicotyledons</taxon>
        <taxon>Gunneridae</taxon>
        <taxon>Pentapetalae</taxon>
        <taxon>asterids</taxon>
        <taxon>campanulids</taxon>
        <taxon>Asterales</taxon>
        <taxon>Asteraceae</taxon>
        <taxon>Asteroideae</taxon>
        <taxon>Anthemideae</taxon>
        <taxon>Anthemidinae</taxon>
        <taxon>Tanacetum</taxon>
    </lineage>
</organism>